<dbReference type="AlphaFoldDB" id="A0A517SBT9"/>
<dbReference type="InterPro" id="IPR041492">
    <property type="entry name" value="HAD_2"/>
</dbReference>
<dbReference type="OrthoDB" id="9797743at2"/>
<dbReference type="PRINTS" id="PR00413">
    <property type="entry name" value="HADHALOGNASE"/>
</dbReference>
<dbReference type="SUPFAM" id="SSF56784">
    <property type="entry name" value="HAD-like"/>
    <property type="match status" value="1"/>
</dbReference>
<dbReference type="SFLD" id="SFLDG01135">
    <property type="entry name" value="C1.5.6:_HAD__Beta-PGM__Phospha"/>
    <property type="match status" value="1"/>
</dbReference>
<dbReference type="InParanoid" id="A0A517SBT9"/>
<dbReference type="PANTHER" id="PTHR18901:SF38">
    <property type="entry name" value="PSEUDOURIDINE-5'-PHOSPHATASE"/>
    <property type="match status" value="1"/>
</dbReference>
<dbReference type="GO" id="GO:0016787">
    <property type="term" value="F:hydrolase activity"/>
    <property type="evidence" value="ECO:0007669"/>
    <property type="project" value="UniProtKB-KW"/>
</dbReference>
<dbReference type="InterPro" id="IPR006439">
    <property type="entry name" value="HAD-SF_hydro_IA"/>
</dbReference>
<keyword evidence="1" id="KW-0378">Hydrolase</keyword>
<protein>
    <submittedName>
        <fullName evidence="1">Phosphorylated carbohydrates phosphatase</fullName>
        <ecNumber evidence="1">3.1.3.-</ecNumber>
    </submittedName>
</protein>
<keyword evidence="2" id="KW-1185">Reference proteome</keyword>
<dbReference type="Proteomes" id="UP000315700">
    <property type="component" value="Chromosome"/>
</dbReference>
<dbReference type="InterPro" id="IPR023198">
    <property type="entry name" value="PGP-like_dom2"/>
</dbReference>
<sequence length="229" mass="25327">MSPPDVEKPSPRIRAVVFDFDGLMVNTEEVFQLSGTELLRRRGKEPTPAVFRGMMGRRSHEALAFLIEVMRLDDTVEQLQTESMEIFYAMLDDILQPMPGLFELLAAIERRGLPKAVATSSERSYLENLLGRLDLLNRFDALLTAEDVTHGKPHPEIYLTAAQRLGVQPAEMLVLEDSEMGTKAGAAAGAHIISVPHEHSAHFTFHEAKGVATSLIDPMILRLVEGTPA</sequence>
<dbReference type="InterPro" id="IPR036412">
    <property type="entry name" value="HAD-like_sf"/>
</dbReference>
<name>A0A517SBT9_9PLAN</name>
<dbReference type="InterPro" id="IPR023214">
    <property type="entry name" value="HAD_sf"/>
</dbReference>
<dbReference type="SFLD" id="SFLDS00003">
    <property type="entry name" value="Haloacid_Dehalogenase"/>
    <property type="match status" value="1"/>
</dbReference>
<dbReference type="SFLD" id="SFLDG01129">
    <property type="entry name" value="C1.5:_HAD__Beta-PGM__Phosphata"/>
    <property type="match status" value="1"/>
</dbReference>
<dbReference type="Gene3D" id="3.40.50.1000">
    <property type="entry name" value="HAD superfamily/HAD-like"/>
    <property type="match status" value="1"/>
</dbReference>
<proteinExistence type="predicted"/>
<accession>A0A517SBT9</accession>
<organism evidence="1 2">
    <name type="scientific">Caulifigura coniformis</name>
    <dbReference type="NCBI Taxonomy" id="2527983"/>
    <lineage>
        <taxon>Bacteria</taxon>
        <taxon>Pseudomonadati</taxon>
        <taxon>Planctomycetota</taxon>
        <taxon>Planctomycetia</taxon>
        <taxon>Planctomycetales</taxon>
        <taxon>Planctomycetaceae</taxon>
        <taxon>Caulifigura</taxon>
    </lineage>
</organism>
<dbReference type="Gene3D" id="1.10.150.240">
    <property type="entry name" value="Putative phosphatase, domain 2"/>
    <property type="match status" value="1"/>
</dbReference>
<gene>
    <name evidence="1" type="ORF">Pan44_15780</name>
</gene>
<dbReference type="EMBL" id="CP036271">
    <property type="protein sequence ID" value="QDT53556.1"/>
    <property type="molecule type" value="Genomic_DNA"/>
</dbReference>
<dbReference type="EC" id="3.1.3.-" evidence="1"/>
<evidence type="ECO:0000313" key="1">
    <source>
        <dbReference type="EMBL" id="QDT53556.1"/>
    </source>
</evidence>
<dbReference type="Pfam" id="PF13419">
    <property type="entry name" value="HAD_2"/>
    <property type="match status" value="1"/>
</dbReference>
<dbReference type="FunCoup" id="A0A517SBT9">
    <property type="interactions" value="401"/>
</dbReference>
<evidence type="ECO:0000313" key="2">
    <source>
        <dbReference type="Proteomes" id="UP000315700"/>
    </source>
</evidence>
<dbReference type="RefSeq" id="WP_145028858.1">
    <property type="nucleotide sequence ID" value="NZ_CP036271.1"/>
</dbReference>
<dbReference type="NCBIfam" id="TIGR01509">
    <property type="entry name" value="HAD-SF-IA-v3"/>
    <property type="match status" value="1"/>
</dbReference>
<dbReference type="KEGG" id="ccos:Pan44_15780"/>
<reference evidence="1 2" key="1">
    <citation type="submission" date="2019-02" db="EMBL/GenBank/DDBJ databases">
        <title>Deep-cultivation of Planctomycetes and their phenomic and genomic characterization uncovers novel biology.</title>
        <authorList>
            <person name="Wiegand S."/>
            <person name="Jogler M."/>
            <person name="Boedeker C."/>
            <person name="Pinto D."/>
            <person name="Vollmers J."/>
            <person name="Rivas-Marin E."/>
            <person name="Kohn T."/>
            <person name="Peeters S.H."/>
            <person name="Heuer A."/>
            <person name="Rast P."/>
            <person name="Oberbeckmann S."/>
            <person name="Bunk B."/>
            <person name="Jeske O."/>
            <person name="Meyerdierks A."/>
            <person name="Storesund J.E."/>
            <person name="Kallscheuer N."/>
            <person name="Luecker S."/>
            <person name="Lage O.M."/>
            <person name="Pohl T."/>
            <person name="Merkel B.J."/>
            <person name="Hornburger P."/>
            <person name="Mueller R.-W."/>
            <person name="Bruemmer F."/>
            <person name="Labrenz M."/>
            <person name="Spormann A.M."/>
            <person name="Op den Camp H."/>
            <person name="Overmann J."/>
            <person name="Amann R."/>
            <person name="Jetten M.S.M."/>
            <person name="Mascher T."/>
            <person name="Medema M.H."/>
            <person name="Devos D.P."/>
            <person name="Kaster A.-K."/>
            <person name="Ovreas L."/>
            <person name="Rohde M."/>
            <person name="Galperin M.Y."/>
            <person name="Jogler C."/>
        </authorList>
    </citation>
    <scope>NUCLEOTIDE SEQUENCE [LARGE SCALE GENOMIC DNA]</scope>
    <source>
        <strain evidence="1 2">Pan44</strain>
    </source>
</reference>
<dbReference type="PANTHER" id="PTHR18901">
    <property type="entry name" value="2-DEOXYGLUCOSE-6-PHOSPHATE PHOSPHATASE 2"/>
    <property type="match status" value="1"/>
</dbReference>